<sequence length="187" mass="20873">MNGTKEDTDSKEVNISKLDKSDDTNQSDEGNATDLPNDPTERPFTKLLSLDEIIDILIAGERRKEREIDGSVHTSSGSLKSSHSMDPPSTFTSVTSHTSGASDWYNRLALTSLESAATDYVTYKDVSRDATSATTSYWWDVEDREYANADGKLSAMYADDIRRRVHVHCDNASSSYDDLCRQRMQVT</sequence>
<feature type="region of interest" description="Disordered" evidence="1">
    <location>
        <begin position="67"/>
        <end position="96"/>
    </location>
</feature>
<feature type="compositionally biased region" description="Low complexity" evidence="1">
    <location>
        <begin position="71"/>
        <end position="84"/>
    </location>
</feature>
<reference evidence="2" key="2">
    <citation type="submission" date="2020-11" db="EMBL/GenBank/DDBJ databases">
        <authorList>
            <person name="McCartney M.A."/>
            <person name="Auch B."/>
            <person name="Kono T."/>
            <person name="Mallez S."/>
            <person name="Becker A."/>
            <person name="Gohl D.M."/>
            <person name="Silverstein K.A.T."/>
            <person name="Koren S."/>
            <person name="Bechman K.B."/>
            <person name="Herman A."/>
            <person name="Abrahante J.E."/>
            <person name="Garbe J."/>
        </authorList>
    </citation>
    <scope>NUCLEOTIDE SEQUENCE</scope>
    <source>
        <strain evidence="2">Duluth1</strain>
        <tissue evidence="2">Whole animal</tissue>
    </source>
</reference>
<gene>
    <name evidence="2" type="ORF">DPMN_156277</name>
</gene>
<evidence type="ECO:0000313" key="2">
    <source>
        <dbReference type="EMBL" id="KAH3802599.1"/>
    </source>
</evidence>
<evidence type="ECO:0000313" key="3">
    <source>
        <dbReference type="Proteomes" id="UP000828390"/>
    </source>
</evidence>
<name>A0A9D4FNR1_DREPO</name>
<proteinExistence type="predicted"/>
<dbReference type="AlphaFoldDB" id="A0A9D4FNR1"/>
<keyword evidence="3" id="KW-1185">Reference proteome</keyword>
<dbReference type="Proteomes" id="UP000828390">
    <property type="component" value="Unassembled WGS sequence"/>
</dbReference>
<dbReference type="EMBL" id="JAIWYP010000007">
    <property type="protein sequence ID" value="KAH3802599.1"/>
    <property type="molecule type" value="Genomic_DNA"/>
</dbReference>
<evidence type="ECO:0000256" key="1">
    <source>
        <dbReference type="SAM" id="MobiDB-lite"/>
    </source>
</evidence>
<accession>A0A9D4FNR1</accession>
<feature type="compositionally biased region" description="Polar residues" evidence="1">
    <location>
        <begin position="87"/>
        <end position="96"/>
    </location>
</feature>
<reference evidence="2" key="1">
    <citation type="journal article" date="2019" name="bioRxiv">
        <title>The Genome of the Zebra Mussel, Dreissena polymorpha: A Resource for Invasive Species Research.</title>
        <authorList>
            <person name="McCartney M.A."/>
            <person name="Auch B."/>
            <person name="Kono T."/>
            <person name="Mallez S."/>
            <person name="Zhang Y."/>
            <person name="Obille A."/>
            <person name="Becker A."/>
            <person name="Abrahante J.E."/>
            <person name="Garbe J."/>
            <person name="Badalamenti J.P."/>
            <person name="Herman A."/>
            <person name="Mangelson H."/>
            <person name="Liachko I."/>
            <person name="Sullivan S."/>
            <person name="Sone E.D."/>
            <person name="Koren S."/>
            <person name="Silverstein K.A.T."/>
            <person name="Beckman K.B."/>
            <person name="Gohl D.M."/>
        </authorList>
    </citation>
    <scope>NUCLEOTIDE SEQUENCE</scope>
    <source>
        <strain evidence="2">Duluth1</strain>
        <tissue evidence="2">Whole animal</tissue>
    </source>
</reference>
<feature type="region of interest" description="Disordered" evidence="1">
    <location>
        <begin position="1"/>
        <end position="44"/>
    </location>
</feature>
<organism evidence="2 3">
    <name type="scientific">Dreissena polymorpha</name>
    <name type="common">Zebra mussel</name>
    <name type="synonym">Mytilus polymorpha</name>
    <dbReference type="NCBI Taxonomy" id="45954"/>
    <lineage>
        <taxon>Eukaryota</taxon>
        <taxon>Metazoa</taxon>
        <taxon>Spiralia</taxon>
        <taxon>Lophotrochozoa</taxon>
        <taxon>Mollusca</taxon>
        <taxon>Bivalvia</taxon>
        <taxon>Autobranchia</taxon>
        <taxon>Heteroconchia</taxon>
        <taxon>Euheterodonta</taxon>
        <taxon>Imparidentia</taxon>
        <taxon>Neoheterodontei</taxon>
        <taxon>Myida</taxon>
        <taxon>Dreissenoidea</taxon>
        <taxon>Dreissenidae</taxon>
        <taxon>Dreissena</taxon>
    </lineage>
</organism>
<protein>
    <submittedName>
        <fullName evidence="2">Uncharacterized protein</fullName>
    </submittedName>
</protein>
<comment type="caution">
    <text evidence="2">The sequence shown here is derived from an EMBL/GenBank/DDBJ whole genome shotgun (WGS) entry which is preliminary data.</text>
</comment>
<feature type="compositionally biased region" description="Basic and acidic residues" evidence="1">
    <location>
        <begin position="1"/>
        <end position="23"/>
    </location>
</feature>